<dbReference type="InterPro" id="IPR038330">
    <property type="entry name" value="TspO/MBR-related_sf"/>
</dbReference>
<dbReference type="EMBL" id="CP018622">
    <property type="protein sequence ID" value="AUJ25037.1"/>
    <property type="molecule type" value="Genomic_DNA"/>
</dbReference>
<evidence type="ECO:0008006" key="4">
    <source>
        <dbReference type="Google" id="ProtNLM"/>
    </source>
</evidence>
<feature type="transmembrane region" description="Helical" evidence="1">
    <location>
        <begin position="160"/>
        <end position="186"/>
    </location>
</feature>
<name>A0A2K9IZ97_9BACI</name>
<feature type="transmembrane region" description="Helical" evidence="1">
    <location>
        <begin position="214"/>
        <end position="235"/>
    </location>
</feature>
<dbReference type="KEGG" id="vpn:A21D_01956"/>
<dbReference type="STRING" id="302167.GCA_900166595_00683"/>
<keyword evidence="1" id="KW-1133">Transmembrane helix</keyword>
<keyword evidence="1" id="KW-0472">Membrane</keyword>
<dbReference type="PANTHER" id="PTHR33802:SF2">
    <property type="entry name" value="EF-HAND DOMAIN-CONTAINING PROTEIN"/>
    <property type="match status" value="1"/>
</dbReference>
<protein>
    <recommendedName>
        <fullName evidence="4">Tryptophan-rich sensory protein</fullName>
    </recommendedName>
</protein>
<feature type="transmembrane region" description="Helical" evidence="1">
    <location>
        <begin position="45"/>
        <end position="66"/>
    </location>
</feature>
<accession>A0A2K9IZ97</accession>
<dbReference type="AlphaFoldDB" id="A0A2K9IZ97"/>
<feature type="transmembrane region" description="Helical" evidence="1">
    <location>
        <begin position="78"/>
        <end position="95"/>
    </location>
</feature>
<feature type="transmembrane region" description="Helical" evidence="1">
    <location>
        <begin position="7"/>
        <end position="25"/>
    </location>
</feature>
<reference evidence="3" key="1">
    <citation type="submission" date="2016-11" db="EMBL/GenBank/DDBJ databases">
        <title>Complete genome sequence of Virgibacillus pantothenticus 21D, a halophilic bacterium isolated from the deep hypersaline anoxic basin Discovery in the Mediterranean Sea.</title>
        <authorList>
            <person name="Zeaiter Z."/>
            <person name="Booth J.M."/>
            <person name="Prosdocimi E.M."/>
            <person name="Mapelli F."/>
            <person name="Fusi M."/>
            <person name="Daffonchio D."/>
            <person name="Borin S."/>
            <person name="Crotti E."/>
        </authorList>
    </citation>
    <scope>NUCLEOTIDE SEQUENCE [LARGE SCALE GENOMIC DNA]</scope>
    <source>
        <strain evidence="3">21D</strain>
    </source>
</reference>
<evidence type="ECO:0000313" key="3">
    <source>
        <dbReference type="Proteomes" id="UP000234237"/>
    </source>
</evidence>
<dbReference type="GO" id="GO:0016020">
    <property type="term" value="C:membrane"/>
    <property type="evidence" value="ECO:0007669"/>
    <property type="project" value="UniProtKB-SubCell"/>
</dbReference>
<evidence type="ECO:0000313" key="2">
    <source>
        <dbReference type="EMBL" id="AUJ25037.1"/>
    </source>
</evidence>
<feature type="transmembrane region" description="Helical" evidence="1">
    <location>
        <begin position="193"/>
        <end position="208"/>
    </location>
</feature>
<evidence type="ECO:0000256" key="1">
    <source>
        <dbReference type="SAM" id="Phobius"/>
    </source>
</evidence>
<feature type="transmembrane region" description="Helical" evidence="1">
    <location>
        <begin position="134"/>
        <end position="154"/>
    </location>
</feature>
<gene>
    <name evidence="2" type="ORF">A21D_01956</name>
</gene>
<feature type="transmembrane region" description="Helical" evidence="1">
    <location>
        <begin position="101"/>
        <end position="122"/>
    </location>
</feature>
<dbReference type="Proteomes" id="UP000234237">
    <property type="component" value="Chromosome"/>
</dbReference>
<dbReference type="RefSeq" id="WP_101933336.1">
    <property type="nucleotide sequence ID" value="NZ_CP018622.1"/>
</dbReference>
<dbReference type="PANTHER" id="PTHR33802">
    <property type="entry name" value="SI:CH211-161H7.5-RELATED"/>
    <property type="match status" value="1"/>
</dbReference>
<dbReference type="Gene3D" id="1.20.1260.100">
    <property type="entry name" value="TspO/MBR protein"/>
    <property type="match status" value="1"/>
</dbReference>
<sequence>MKASKFIIMMYLIFFAMMVGINYFAGSNVGQIANQYETLIQPAGYAFAIWGVIYLFLFIWIIRGFFIQGDKAALYKEFQFVLPINFVLNSLWILTFTRDNILLSTIVILLLLGTLIWMYRVVWTISFSGLLDRIPFSIYFGWVSLASVVNLFTYAKSEGITSFLGLSEFVWTVIVILVVTGIAARITLRNQDLVLPLVYIWTFIAIYVKDQQQLLQFTLVLCCLVLVVCFVFIAIRKMKKFVK</sequence>
<proteinExistence type="predicted"/>
<keyword evidence="1" id="KW-0812">Transmembrane</keyword>
<organism evidence="2 3">
    <name type="scientific">Virgibacillus dokdonensis</name>
    <dbReference type="NCBI Taxonomy" id="302167"/>
    <lineage>
        <taxon>Bacteria</taxon>
        <taxon>Bacillati</taxon>
        <taxon>Bacillota</taxon>
        <taxon>Bacilli</taxon>
        <taxon>Bacillales</taxon>
        <taxon>Bacillaceae</taxon>
        <taxon>Virgibacillus</taxon>
    </lineage>
</organism>